<dbReference type="Proteomes" id="UP000332933">
    <property type="component" value="Unassembled WGS sequence"/>
</dbReference>
<keyword evidence="5" id="KW-1185">Reference proteome</keyword>
<dbReference type="InterPro" id="IPR005114">
    <property type="entry name" value="Helicase_assoc"/>
</dbReference>
<dbReference type="PANTHER" id="PTHR37066:SF1">
    <property type="entry name" value="LNS2_PITP DOMAIN-CONTAINING PROTEIN"/>
    <property type="match status" value="1"/>
</dbReference>
<feature type="region of interest" description="Disordered" evidence="1">
    <location>
        <begin position="344"/>
        <end position="365"/>
    </location>
</feature>
<dbReference type="AlphaFoldDB" id="A0A485K2Z3"/>
<sequence length="365" mass="41438">MGPPPPHATLVQVVKIAHALQSPTSDFTNFPARFTVPAADPWPPQLHGRTIHVAKVRKQYKDGTLPAPVVAALDNHGFVWDAKQHNWNLRLQALRTYKALHDNLLVPYEYTVPAAAPWAKDLWGCKLGVAVTNIRSRVDLLTPDRKAALEALDFVWDSHELTFDIKVLALQTYKRLHGHVHVPFEFKVPDGSREWPATCWKLKLGRAVHDLRCRGDHLLPARRHMLDTLGFVWDSHELNWDMKVHALTTFKQEFGTLLIPQDFVVPSAAPWPERTWRMKLGQAVTNMRFRVESMSDDRQAQLEAIGFIWDYPELRLDAKVLLDIKATPNGDAHHHDAMLLAAATDDDDDEDDGGCSNPIKDEWKS</sequence>
<proteinExistence type="predicted"/>
<dbReference type="EMBL" id="VJMH01000033">
    <property type="protein sequence ID" value="KAF0720053.1"/>
    <property type="molecule type" value="Genomic_DNA"/>
</dbReference>
<organism evidence="4 5">
    <name type="scientific">Aphanomyces stellatus</name>
    <dbReference type="NCBI Taxonomy" id="120398"/>
    <lineage>
        <taxon>Eukaryota</taxon>
        <taxon>Sar</taxon>
        <taxon>Stramenopiles</taxon>
        <taxon>Oomycota</taxon>
        <taxon>Saprolegniomycetes</taxon>
        <taxon>Saprolegniales</taxon>
        <taxon>Verrucalvaceae</taxon>
        <taxon>Aphanomyces</taxon>
    </lineage>
</organism>
<evidence type="ECO:0000313" key="4">
    <source>
        <dbReference type="EMBL" id="VFT77810.1"/>
    </source>
</evidence>
<feature type="domain" description="Helicase-associated" evidence="2">
    <location>
        <begin position="160"/>
        <end position="231"/>
    </location>
</feature>
<reference evidence="4 5" key="1">
    <citation type="submission" date="2019-03" db="EMBL/GenBank/DDBJ databases">
        <authorList>
            <person name="Gaulin E."/>
            <person name="Dumas B."/>
        </authorList>
    </citation>
    <scope>NUCLEOTIDE SEQUENCE [LARGE SCALE GENOMIC DNA]</scope>
    <source>
        <strain evidence="4">CBS 568.67</strain>
    </source>
</reference>
<evidence type="ECO:0000313" key="3">
    <source>
        <dbReference type="EMBL" id="KAF0720053.1"/>
    </source>
</evidence>
<dbReference type="OrthoDB" id="58760at2759"/>
<feature type="domain" description="Helicase-associated" evidence="2">
    <location>
        <begin position="84"/>
        <end position="154"/>
    </location>
</feature>
<name>A0A485K2Z3_9STRA</name>
<evidence type="ECO:0000259" key="2">
    <source>
        <dbReference type="Pfam" id="PF03457"/>
    </source>
</evidence>
<dbReference type="EMBL" id="CAADRA010000033">
    <property type="protein sequence ID" value="VFT77810.1"/>
    <property type="molecule type" value="Genomic_DNA"/>
</dbReference>
<accession>A0A485K2Z3</accession>
<dbReference type="Pfam" id="PF03457">
    <property type="entry name" value="HA"/>
    <property type="match status" value="3"/>
</dbReference>
<gene>
    <name evidence="4" type="primary">Aste57867_585</name>
    <name evidence="3" type="ORF">As57867_000584</name>
    <name evidence="4" type="ORF">ASTE57867_585</name>
</gene>
<evidence type="ECO:0000256" key="1">
    <source>
        <dbReference type="SAM" id="MobiDB-lite"/>
    </source>
</evidence>
<protein>
    <submittedName>
        <fullName evidence="4">Aste57867_585 protein</fullName>
    </submittedName>
</protein>
<reference evidence="3" key="2">
    <citation type="submission" date="2019-06" db="EMBL/GenBank/DDBJ databases">
        <title>Genomics analysis of Aphanomyces spp. identifies a new class of oomycete effector associated with host adaptation.</title>
        <authorList>
            <person name="Gaulin E."/>
        </authorList>
    </citation>
    <scope>NUCLEOTIDE SEQUENCE</scope>
    <source>
        <strain evidence="3">CBS 578.67</strain>
    </source>
</reference>
<feature type="compositionally biased region" description="Acidic residues" evidence="1">
    <location>
        <begin position="344"/>
        <end position="353"/>
    </location>
</feature>
<dbReference type="PANTHER" id="PTHR37066">
    <property type="entry name" value="HELICASE-ASSOCIATED"/>
    <property type="match status" value="1"/>
</dbReference>
<evidence type="ECO:0000313" key="5">
    <source>
        <dbReference type="Proteomes" id="UP000332933"/>
    </source>
</evidence>
<feature type="domain" description="Helicase-associated" evidence="2">
    <location>
        <begin position="237"/>
        <end position="307"/>
    </location>
</feature>